<reference evidence="1 2" key="1">
    <citation type="journal article" date="2010" name="Proc. Natl. Acad. Sci. U.S.A.">
        <title>Enigmatic, ultrasmall, uncultivated Archaea.</title>
        <authorList>
            <person name="Baker B.J."/>
            <person name="Comolli L.R."/>
            <person name="Dick G.J."/>
            <person name="Hauser L.J."/>
            <person name="Hyatt D."/>
            <person name="Dill B.D."/>
            <person name="Land M.L."/>
            <person name="Verberkmoes N.C."/>
            <person name="Hettich R.L."/>
            <person name="Banfield J.F."/>
        </authorList>
    </citation>
    <scope>NUCLEOTIDE SEQUENCE [LARGE SCALE GENOMIC DNA]</scope>
</reference>
<feature type="non-terminal residue" evidence="1">
    <location>
        <position position="1"/>
    </location>
</feature>
<organism evidence="1 2">
    <name type="scientific">Candidatus Parvarchaeum acidophilus ARMAN-5</name>
    <dbReference type="NCBI Taxonomy" id="662762"/>
    <lineage>
        <taxon>Archaea</taxon>
        <taxon>Candidatus Parvarchaeota</taxon>
        <taxon>Candidatus Parvarchaeum</taxon>
    </lineage>
</organism>
<name>D6GVD2_PARA5</name>
<proteinExistence type="predicted"/>
<protein>
    <submittedName>
        <fullName evidence="1">Uncharacterized protein</fullName>
    </submittedName>
</protein>
<sequence length="92" mass="10239">ATDSLRGLPDNNRTGCTGGTETTIELYYMIPEFIKLSSGSVISLPYAFVDSVNKKSKGTFSKEELEQLHGIAREMGSFMRGNNDYAGKNYYR</sequence>
<dbReference type="AlphaFoldDB" id="D6GVD2"/>
<evidence type="ECO:0000313" key="2">
    <source>
        <dbReference type="Proteomes" id="UP000009376"/>
    </source>
</evidence>
<gene>
    <name evidence="1" type="ORF">BJBARM5_0444</name>
</gene>
<accession>D6GVD2</accession>
<evidence type="ECO:0000313" key="1">
    <source>
        <dbReference type="EMBL" id="EFD92770.1"/>
    </source>
</evidence>
<dbReference type="EMBL" id="GG745553">
    <property type="protein sequence ID" value="EFD92770.1"/>
    <property type="molecule type" value="Genomic_DNA"/>
</dbReference>
<dbReference type="Proteomes" id="UP000009376">
    <property type="component" value="Unassembled WGS sequence"/>
</dbReference>